<dbReference type="PROSITE" id="PS50294">
    <property type="entry name" value="WD_REPEATS_REGION"/>
    <property type="match status" value="2"/>
</dbReference>
<feature type="compositionally biased region" description="Polar residues" evidence="6">
    <location>
        <begin position="1644"/>
        <end position="1669"/>
    </location>
</feature>
<evidence type="ECO:0000256" key="3">
    <source>
        <dbReference type="ARBA" id="ARBA00023117"/>
    </source>
</evidence>
<feature type="repeat" description="WD" evidence="5">
    <location>
        <begin position="1"/>
        <end position="32"/>
    </location>
</feature>
<dbReference type="PRINTS" id="PR00503">
    <property type="entry name" value="BROMODOMAIN"/>
</dbReference>
<dbReference type="Pfam" id="PF00439">
    <property type="entry name" value="Bromodomain"/>
    <property type="match status" value="1"/>
</dbReference>
<evidence type="ECO:0000256" key="1">
    <source>
        <dbReference type="ARBA" id="ARBA00022574"/>
    </source>
</evidence>
<feature type="compositionally biased region" description="Basic and acidic residues" evidence="6">
    <location>
        <begin position="1679"/>
        <end position="1691"/>
    </location>
</feature>
<feature type="compositionally biased region" description="Low complexity" evidence="6">
    <location>
        <begin position="1012"/>
        <end position="1030"/>
    </location>
</feature>
<dbReference type="PROSITE" id="PS50082">
    <property type="entry name" value="WD_REPEATS_2"/>
    <property type="match status" value="3"/>
</dbReference>
<dbReference type="InterPro" id="IPR036427">
    <property type="entry name" value="Bromodomain-like_sf"/>
</dbReference>
<evidence type="ECO:0000313" key="9">
    <source>
        <dbReference type="Proteomes" id="UP000187429"/>
    </source>
</evidence>
<feature type="compositionally biased region" description="Polar residues" evidence="6">
    <location>
        <begin position="1560"/>
        <end position="1578"/>
    </location>
</feature>
<dbReference type="PANTHER" id="PTHR16266:SF17">
    <property type="entry name" value="BRWD3"/>
    <property type="match status" value="1"/>
</dbReference>
<feature type="compositionally biased region" description="Acidic residues" evidence="6">
    <location>
        <begin position="657"/>
        <end position="667"/>
    </location>
</feature>
<dbReference type="PANTHER" id="PTHR16266">
    <property type="entry name" value="WD REPEAT DOMAIN 9"/>
    <property type="match status" value="1"/>
</dbReference>
<name>A0A1R1XAM1_9FUNG</name>
<feature type="compositionally biased region" description="Polar residues" evidence="6">
    <location>
        <begin position="1082"/>
        <end position="1094"/>
    </location>
</feature>
<dbReference type="Pfam" id="PF00400">
    <property type="entry name" value="WD40"/>
    <property type="match status" value="2"/>
</dbReference>
<feature type="compositionally biased region" description="Polar residues" evidence="6">
    <location>
        <begin position="1702"/>
        <end position="1713"/>
    </location>
</feature>
<dbReference type="Gene3D" id="2.130.10.10">
    <property type="entry name" value="YVTN repeat-like/Quinoprotein amine dehydrogenase"/>
    <property type="match status" value="2"/>
</dbReference>
<keyword evidence="9" id="KW-1185">Reference proteome</keyword>
<feature type="repeat" description="WD" evidence="5">
    <location>
        <begin position="187"/>
        <end position="228"/>
    </location>
</feature>
<dbReference type="PROSITE" id="PS00678">
    <property type="entry name" value="WD_REPEATS_1"/>
    <property type="match status" value="2"/>
</dbReference>
<feature type="compositionally biased region" description="Basic residues" evidence="6">
    <location>
        <begin position="1740"/>
        <end position="1751"/>
    </location>
</feature>
<dbReference type="PROSITE" id="PS50014">
    <property type="entry name" value="BROMODOMAIN_2"/>
    <property type="match status" value="1"/>
</dbReference>
<feature type="compositionally biased region" description="Polar residues" evidence="6">
    <location>
        <begin position="828"/>
        <end position="854"/>
    </location>
</feature>
<feature type="compositionally biased region" description="Basic and acidic residues" evidence="6">
    <location>
        <begin position="882"/>
        <end position="893"/>
    </location>
</feature>
<dbReference type="GO" id="GO:0007010">
    <property type="term" value="P:cytoskeleton organization"/>
    <property type="evidence" value="ECO:0007669"/>
    <property type="project" value="TreeGrafter"/>
</dbReference>
<accession>A0A1R1XAM1</accession>
<feature type="compositionally biased region" description="Polar residues" evidence="6">
    <location>
        <begin position="901"/>
        <end position="912"/>
    </location>
</feature>
<dbReference type="OrthoDB" id="538223at2759"/>
<feature type="region of interest" description="Disordered" evidence="6">
    <location>
        <begin position="719"/>
        <end position="959"/>
    </location>
</feature>
<dbReference type="SUPFAM" id="SSF50978">
    <property type="entry name" value="WD40 repeat-like"/>
    <property type="match status" value="1"/>
</dbReference>
<evidence type="ECO:0000313" key="8">
    <source>
        <dbReference type="EMBL" id="OMJ11675.1"/>
    </source>
</evidence>
<feature type="compositionally biased region" description="Low complexity" evidence="6">
    <location>
        <begin position="1765"/>
        <end position="1774"/>
    </location>
</feature>
<dbReference type="GO" id="GO:0006357">
    <property type="term" value="P:regulation of transcription by RNA polymerase II"/>
    <property type="evidence" value="ECO:0007669"/>
    <property type="project" value="TreeGrafter"/>
</dbReference>
<dbReference type="InterPro" id="IPR015943">
    <property type="entry name" value="WD40/YVTN_repeat-like_dom_sf"/>
</dbReference>
<dbReference type="SMART" id="SM00297">
    <property type="entry name" value="BROMO"/>
    <property type="match status" value="1"/>
</dbReference>
<dbReference type="InterPro" id="IPR036322">
    <property type="entry name" value="WD40_repeat_dom_sf"/>
</dbReference>
<feature type="compositionally biased region" description="Polar residues" evidence="6">
    <location>
        <begin position="933"/>
        <end position="948"/>
    </location>
</feature>
<dbReference type="InterPro" id="IPR052060">
    <property type="entry name" value="Bromo_WD_repeat"/>
</dbReference>
<feature type="repeat" description="WD" evidence="5">
    <location>
        <begin position="337"/>
        <end position="363"/>
    </location>
</feature>
<keyword evidence="1 5" id="KW-0853">WD repeat</keyword>
<reference evidence="9" key="1">
    <citation type="submission" date="2017-01" db="EMBL/GenBank/DDBJ databases">
        <authorList>
            <person name="Wang Y."/>
            <person name="White M."/>
            <person name="Kvist S."/>
            <person name="Moncalvo J.-M."/>
        </authorList>
    </citation>
    <scope>NUCLEOTIDE SEQUENCE [LARGE SCALE GENOMIC DNA]</scope>
    <source>
        <strain evidence="9">ID-206-W2</strain>
    </source>
</reference>
<organism evidence="8 9">
    <name type="scientific">Smittium culicis</name>
    <dbReference type="NCBI Taxonomy" id="133412"/>
    <lineage>
        <taxon>Eukaryota</taxon>
        <taxon>Fungi</taxon>
        <taxon>Fungi incertae sedis</taxon>
        <taxon>Zoopagomycota</taxon>
        <taxon>Kickxellomycotina</taxon>
        <taxon>Harpellomycetes</taxon>
        <taxon>Harpellales</taxon>
        <taxon>Legeriomycetaceae</taxon>
        <taxon>Smittium</taxon>
    </lineage>
</organism>
<evidence type="ECO:0000256" key="6">
    <source>
        <dbReference type="SAM" id="MobiDB-lite"/>
    </source>
</evidence>
<dbReference type="InterPro" id="IPR001680">
    <property type="entry name" value="WD40_rpt"/>
</dbReference>
<feature type="compositionally biased region" description="Polar residues" evidence="6">
    <location>
        <begin position="1111"/>
        <end position="1133"/>
    </location>
</feature>
<dbReference type="SMART" id="SM00320">
    <property type="entry name" value="WD40"/>
    <property type="match status" value="5"/>
</dbReference>
<feature type="domain" description="Bromo" evidence="7">
    <location>
        <begin position="1454"/>
        <end position="1524"/>
    </location>
</feature>
<feature type="region of interest" description="Disordered" evidence="6">
    <location>
        <begin position="1111"/>
        <end position="1176"/>
    </location>
</feature>
<protein>
    <submittedName>
        <fullName evidence="8">Bromodomain and WD repeat-containing protein 1</fullName>
    </submittedName>
</protein>
<keyword evidence="3 4" id="KW-0103">Bromodomain</keyword>
<feature type="compositionally biased region" description="Polar residues" evidence="6">
    <location>
        <begin position="1790"/>
        <end position="1816"/>
    </location>
</feature>
<comment type="caution">
    <text evidence="8">The sequence shown here is derived from an EMBL/GenBank/DDBJ whole genome shotgun (WGS) entry which is preliminary data.</text>
</comment>
<dbReference type="GO" id="GO:0008360">
    <property type="term" value="P:regulation of cell shape"/>
    <property type="evidence" value="ECO:0007669"/>
    <property type="project" value="TreeGrafter"/>
</dbReference>
<feature type="compositionally biased region" description="Polar residues" evidence="6">
    <location>
        <begin position="1613"/>
        <end position="1624"/>
    </location>
</feature>
<feature type="compositionally biased region" description="Basic and acidic residues" evidence="6">
    <location>
        <begin position="731"/>
        <end position="741"/>
    </location>
</feature>
<feature type="compositionally biased region" description="Polar residues" evidence="6">
    <location>
        <begin position="975"/>
        <end position="988"/>
    </location>
</feature>
<feature type="compositionally biased region" description="Low complexity" evidence="6">
    <location>
        <begin position="605"/>
        <end position="619"/>
    </location>
</feature>
<dbReference type="GO" id="GO:0006325">
    <property type="term" value="P:chromatin organization"/>
    <property type="evidence" value="ECO:0007669"/>
    <property type="project" value="UniProtKB-ARBA"/>
</dbReference>
<feature type="region of interest" description="Disordered" evidence="6">
    <location>
        <begin position="975"/>
        <end position="1094"/>
    </location>
</feature>
<proteinExistence type="predicted"/>
<feature type="compositionally biased region" description="Low complexity" evidence="6">
    <location>
        <begin position="1725"/>
        <end position="1739"/>
    </location>
</feature>
<evidence type="ECO:0000259" key="7">
    <source>
        <dbReference type="PROSITE" id="PS50014"/>
    </source>
</evidence>
<evidence type="ECO:0000256" key="5">
    <source>
        <dbReference type="PROSITE-ProRule" id="PRU00221"/>
    </source>
</evidence>
<dbReference type="GO" id="GO:0005634">
    <property type="term" value="C:nucleus"/>
    <property type="evidence" value="ECO:0007669"/>
    <property type="project" value="TreeGrafter"/>
</dbReference>
<gene>
    <name evidence="8" type="ORF">AYI69_g9746</name>
</gene>
<feature type="compositionally biased region" description="Basic and acidic residues" evidence="6">
    <location>
        <begin position="1777"/>
        <end position="1788"/>
    </location>
</feature>
<keyword evidence="2" id="KW-0677">Repeat</keyword>
<dbReference type="InterPro" id="IPR001487">
    <property type="entry name" value="Bromodomain"/>
</dbReference>
<feature type="compositionally biased region" description="Basic and acidic residues" evidence="6">
    <location>
        <begin position="1596"/>
        <end position="1610"/>
    </location>
</feature>
<dbReference type="SUPFAM" id="SSF47370">
    <property type="entry name" value="Bromodomain"/>
    <property type="match status" value="1"/>
</dbReference>
<evidence type="ECO:0000256" key="4">
    <source>
        <dbReference type="PROSITE-ProRule" id="PRU00035"/>
    </source>
</evidence>
<feature type="compositionally biased region" description="Low complexity" evidence="6">
    <location>
        <begin position="1045"/>
        <end position="1059"/>
    </location>
</feature>
<dbReference type="PROSITE" id="PS00633">
    <property type="entry name" value="BROMODOMAIN_1"/>
    <property type="match status" value="1"/>
</dbReference>
<dbReference type="Proteomes" id="UP000187429">
    <property type="component" value="Unassembled WGS sequence"/>
</dbReference>
<dbReference type="CDD" id="cd04369">
    <property type="entry name" value="Bromodomain"/>
    <property type="match status" value="1"/>
</dbReference>
<dbReference type="EMBL" id="LSSM01005933">
    <property type="protein sequence ID" value="OMJ11675.1"/>
    <property type="molecule type" value="Genomic_DNA"/>
</dbReference>
<dbReference type="InterPro" id="IPR019775">
    <property type="entry name" value="WD40_repeat_CS"/>
</dbReference>
<feature type="compositionally biased region" description="Low complexity" evidence="6">
    <location>
        <begin position="803"/>
        <end position="812"/>
    </location>
</feature>
<feature type="region of interest" description="Disordered" evidence="6">
    <location>
        <begin position="565"/>
        <end position="667"/>
    </location>
</feature>
<feature type="compositionally biased region" description="Polar residues" evidence="6">
    <location>
        <begin position="632"/>
        <end position="646"/>
    </location>
</feature>
<feature type="region of interest" description="Disordered" evidence="6">
    <location>
        <begin position="1560"/>
        <end position="1816"/>
    </location>
</feature>
<dbReference type="InterPro" id="IPR018359">
    <property type="entry name" value="Bromodomain_CS"/>
</dbReference>
<sequence>MSLNFENTLLASGSSDGTVRIWNLKTGKPEAVLTGSLNSTKKGIININFSPSPIPQIRYLAAVSEDGNCYLYKWDRLSMKFSNTPVIIDGKYTKNDSITSMTFNRTGSRLAFSTKNGYIQIVSFISEARIHTDANSNPSPEKNDESSHTKFENDNFLYEHLDECSFDHSFSSIGIVEWGGPKPLSIFPAHSTSISTLVYSNDGARLLSGAIDGSAYIWEFDKIGTVKNRINVGVGDVYCELNLQVPNFVDRADSGESTENSGHPGLGISVNSQNNENSYSKVIESNQVAWICDDSVVIVSNSVGLVSAFDSKTGNRLWATREHGFQEVFVLIAHPIDRRIAVSGGYNGHVVVWDVNSGNSLHTFYIDEQIFDGSFSDDGAFFAVVGETGAAYLFGNSENEKQYKSARRMPEQVFFSDYTSTIQDSQFHVIDEITQIAPHLMERGPLQDFDGRQFRIQKGPRFGMDLEVGLDPKKLQSFDQSRLLSLQEELTYVKLLSLAVKQTAKHNNPAAIAERSNASNTRAIYYAEGELPIYVQEDDEDDQDYPGIQDPNNDSQDDDVELILSEDENENIVVRQHRRGDVERGRSGGFSTRFIPRESNSHNTRSSGNRSSNLQSSTRRSGRRGRRPNSSANISSRSTRRQSGTAFSDEDSTHDLDDNDLEADYFDGNDLQNEIDTLYANSNGNNRYRNTRAHEYQSNSTRTIDQSQSSQQVYMSLRNRRLDLNQRGSSNRRDPASRRAVLENLRNQRNRRTTETPTRPTRRSSRIESPPLYANSRSSNLQEHRPSRSRGGMPTRSMAPSESNANASATRTSTRRNLRSRQPETDRNTQGSRASRYSRPTYSSDDTSDHNGMSSEHEEAAPPRRSTRKRAAQNLDSPGGSEESRLGETLEARRSRRRLDNNSASVRTPSSSESKRSFTDQPSSSRSSRSKTKLNYNEASSDHNLNSDDNPDFDLNIKTTTPSKSISIAKTNGYLTRSRDGTNNSSNLKVELKTTRSGRLVKPSQLLTFNNSSPDKPSTSTHTSSPPSTSKANAYKGRFRKTVDSSSPKSESSPNSSPPVHTNRATSIKLKINENLPAGNDGTPNSKLTTNAPTNIFENSKVKVKLDENDYQSQASKNQENSPTIRKSNENNLKTIKIKSSKDIAASSSKTPLTTKKLRIKMDHSSDENENDDGYEISGGSLVSSKEAFSKPRLKFVMENTPFNYFYKPQIGDEIICFKNSDRINNLFIAYSEDFDSGFLALDNESWIIGRITDITYQVDSTNSSELSYLLELETIMSKSSNRKQFVDLVQNNDDLSKFRFSESKKILKLNFTDSSDYFIVQFSKFKQSVDALTSNDYADYFNKSCWVSNFSDELEEFSIVGVENTEKKIIDPNECLMHLVYNPAKSIICVKKEFEGEFLEYKNVSDIESEKIKRVSIWDLSFCDQGDIENKLAENKLDPKTNKDLIKVIEKLIDNDEAEWFEYHVDFNDYPDYTNLIAYPICLDSILERLENNYYRNISAVHNDLYKIYLNASTYNKPGTIVPNSAITMLKIYVDLVKSSKLQVPSWVSEFDDYDMTESVSPSRDSSISFVSHNSNDVKSKSAKGIENGLSAKEPFQESETHDQYRSESDSIENYSTINNNSTHSKRKRKVNYREPETEVESESNYLSQTDHLDYESSNEMTVPKTNKSSYVESSHSSIEKYSKTEDKKRYSSKTKSSSRGIDTSSEFSNTSSEDKSESEYDFNSSSGSEGIYNSSSKSNRRSSKSRVSKNRASNGSARKKAKISSGSSSKSKSLPRHDSKSKDSSKKQTQLRSTRANSSAPRYDFSSNYNSESE</sequence>
<evidence type="ECO:0000256" key="2">
    <source>
        <dbReference type="ARBA" id="ARBA00022737"/>
    </source>
</evidence>
<dbReference type="Gene3D" id="1.20.920.10">
    <property type="entry name" value="Bromodomain-like"/>
    <property type="match status" value="1"/>
</dbReference>